<dbReference type="Pfam" id="PF01926">
    <property type="entry name" value="MMR_HSR1"/>
    <property type="match status" value="1"/>
</dbReference>
<dbReference type="GO" id="GO:0005525">
    <property type="term" value="F:GTP binding"/>
    <property type="evidence" value="ECO:0007669"/>
    <property type="project" value="InterPro"/>
</dbReference>
<dbReference type="STRING" id="1314800.A0A1B7MLE6"/>
<evidence type="ECO:0000313" key="3">
    <source>
        <dbReference type="Proteomes" id="UP000092154"/>
    </source>
</evidence>
<sequence>MGVPHEHRSPSVETIRARAQNFIVFGEMGVGKSSLINLIAGRECAESSSDAKSCTLQSTKYEIEVPDQQLHVNLYDTVGLNEPNMTGSSYLDALVKAHELIVSLEKQGGIHGLLFCVRGSRISSTVQQNYRLFHEFLCQGKVPLALVITGLENEKGDMDCWWTRNQAQVEKCGIASFTQVCVTTIMGYNDAYEKRYMESRTKMLNVLNLLGSKAAYSVDVSSWFVRMCRKMRELLAPVMFAWSGRDSRPSRDKMMRVLTGRCKLPKDDATELLRRIDTEKL</sequence>
<organism evidence="2 3">
    <name type="scientific">Rhizopogon vinicolor AM-OR11-026</name>
    <dbReference type="NCBI Taxonomy" id="1314800"/>
    <lineage>
        <taxon>Eukaryota</taxon>
        <taxon>Fungi</taxon>
        <taxon>Dikarya</taxon>
        <taxon>Basidiomycota</taxon>
        <taxon>Agaricomycotina</taxon>
        <taxon>Agaricomycetes</taxon>
        <taxon>Agaricomycetidae</taxon>
        <taxon>Boletales</taxon>
        <taxon>Suillineae</taxon>
        <taxon>Rhizopogonaceae</taxon>
        <taxon>Rhizopogon</taxon>
    </lineage>
</organism>
<gene>
    <name evidence="2" type="ORF">K503DRAFT_700443</name>
</gene>
<keyword evidence="3" id="KW-1185">Reference proteome</keyword>
<evidence type="ECO:0000259" key="1">
    <source>
        <dbReference type="Pfam" id="PF01926"/>
    </source>
</evidence>
<dbReference type="InterPro" id="IPR006073">
    <property type="entry name" value="GTP-bd"/>
</dbReference>
<dbReference type="InParanoid" id="A0A1B7MLE6"/>
<dbReference type="Gene3D" id="3.40.50.300">
    <property type="entry name" value="P-loop containing nucleotide triphosphate hydrolases"/>
    <property type="match status" value="1"/>
</dbReference>
<dbReference type="CDD" id="cd00882">
    <property type="entry name" value="Ras_like_GTPase"/>
    <property type="match status" value="1"/>
</dbReference>
<reference evidence="2 3" key="1">
    <citation type="submission" date="2016-06" db="EMBL/GenBank/DDBJ databases">
        <title>Comparative genomics of the ectomycorrhizal sister species Rhizopogon vinicolor and Rhizopogon vesiculosus (Basidiomycota: Boletales) reveals a divergence of the mating type B locus.</title>
        <authorList>
            <consortium name="DOE Joint Genome Institute"/>
            <person name="Mujic A.B."/>
            <person name="Kuo A."/>
            <person name="Tritt A."/>
            <person name="Lipzen A."/>
            <person name="Chen C."/>
            <person name="Johnson J."/>
            <person name="Sharma A."/>
            <person name="Barry K."/>
            <person name="Grigoriev I.V."/>
            <person name="Spatafora J.W."/>
        </authorList>
    </citation>
    <scope>NUCLEOTIDE SEQUENCE [LARGE SCALE GENOMIC DNA]</scope>
    <source>
        <strain evidence="2 3">AM-OR11-026</strain>
    </source>
</reference>
<proteinExistence type="predicted"/>
<evidence type="ECO:0000313" key="2">
    <source>
        <dbReference type="EMBL" id="OAX33407.1"/>
    </source>
</evidence>
<feature type="domain" description="G" evidence="1">
    <location>
        <begin position="23"/>
        <end position="99"/>
    </location>
</feature>
<dbReference type="EMBL" id="KV448774">
    <property type="protein sequence ID" value="OAX33407.1"/>
    <property type="molecule type" value="Genomic_DNA"/>
</dbReference>
<dbReference type="OrthoDB" id="8954335at2759"/>
<accession>A0A1B7MLE6</accession>
<name>A0A1B7MLE6_9AGAM</name>
<dbReference type="Proteomes" id="UP000092154">
    <property type="component" value="Unassembled WGS sequence"/>
</dbReference>
<protein>
    <recommendedName>
        <fullName evidence="1">G domain-containing protein</fullName>
    </recommendedName>
</protein>
<dbReference type="AlphaFoldDB" id="A0A1B7MLE6"/>
<dbReference type="InterPro" id="IPR027417">
    <property type="entry name" value="P-loop_NTPase"/>
</dbReference>
<dbReference type="SUPFAM" id="SSF52540">
    <property type="entry name" value="P-loop containing nucleoside triphosphate hydrolases"/>
    <property type="match status" value="1"/>
</dbReference>